<dbReference type="InterPro" id="IPR014729">
    <property type="entry name" value="Rossmann-like_a/b/a_fold"/>
</dbReference>
<accession>A0ABS9VZF0</accession>
<sequence length="585" mass="63301">MCGIAGLILRQGQIPDATILQRLTAALAHRGPDGAGHHVSANVALAHTRLAIIDLAGGDQPLFAGPAALVGNGEVYNYRELRELNQLGCATGSDCEPPLHLFRRDGMGFADTLRGMYALAVHDRSARQVVLARDPFGIKPLYLAEMAGGVAFASEPQALLAAGLVRPRLRAESRAELLQMQFTTGAETIFEGIHRVLPGESICLSDGRVTERRRRTALPEGGPAAVTEDEALARFDTAFRDSVEMHQRSDVPYGMFLSGGTDSAAVLAMMKRLNEAPVRAYTAGFDVPGAADERERAATFARAAGAQHATVMVSEHDVWRHLPEIVGAMDDPAADYAIIPTWFLARRARHDVKVVLSGEGGDEILGGYGRYRAAMRPWWLGGKAPRTRGAFDRVDVLRQAPTGWRDGVAAAEAAVASPGRTRLMAAQALDIADWLPNDLLIKLDRCLMAHGVEGRTPFLDTAIAEVAFRLPDSLKVRGHAGKWLLREWLARNFPAADPHKPKQGFTVPVGAWIAAQGAKLGPLVAAQPGVAEIARPDRVEALFKAASGKREGFAAWHLLFYALWHRRHVEGVAPQGDTFQYLALR</sequence>
<protein>
    <recommendedName>
        <fullName evidence="3">asparagine synthase (glutamine-hydrolyzing)</fullName>
        <ecNumber evidence="3">6.3.5.4</ecNumber>
    </recommendedName>
</protein>
<dbReference type="PIRSF" id="PIRSF001589">
    <property type="entry name" value="Asn_synthetase_glu-h"/>
    <property type="match status" value="1"/>
</dbReference>
<reference evidence="9 10" key="1">
    <citation type="submission" date="2022-03" db="EMBL/GenBank/DDBJ databases">
        <title>Complete genome analysis of Roseomonas KG 17.1 : a prolific producer of plant growth promoters.</title>
        <authorList>
            <person name="Saadouli I."/>
            <person name="Najjari A."/>
            <person name="Mosbah A."/>
            <person name="Ouzari H.I."/>
        </authorList>
    </citation>
    <scope>NUCLEOTIDE SEQUENCE [LARGE SCALE GENOMIC DNA]</scope>
    <source>
        <strain evidence="9 10">KG17-1</strain>
    </source>
</reference>
<dbReference type="Proteomes" id="UP001201985">
    <property type="component" value="Unassembled WGS sequence"/>
</dbReference>
<dbReference type="InterPro" id="IPR033738">
    <property type="entry name" value="AsnB_N"/>
</dbReference>
<dbReference type="Pfam" id="PF13537">
    <property type="entry name" value="GATase_7"/>
    <property type="match status" value="1"/>
</dbReference>
<dbReference type="PANTHER" id="PTHR43284:SF1">
    <property type="entry name" value="ASPARAGINE SYNTHETASE"/>
    <property type="match status" value="1"/>
</dbReference>
<feature type="domain" description="Glutamine amidotransferase type-2" evidence="8">
    <location>
        <begin position="2"/>
        <end position="207"/>
    </location>
</feature>
<dbReference type="CDD" id="cd01991">
    <property type="entry name" value="Asn_synthase_B_C"/>
    <property type="match status" value="1"/>
</dbReference>
<name>A0ABS9VZF0_9PROT</name>
<keyword evidence="9" id="KW-0436">Ligase</keyword>
<organism evidence="9 10">
    <name type="scientific">Teichococcus vastitatis</name>
    <dbReference type="NCBI Taxonomy" id="2307076"/>
    <lineage>
        <taxon>Bacteria</taxon>
        <taxon>Pseudomonadati</taxon>
        <taxon>Pseudomonadota</taxon>
        <taxon>Alphaproteobacteria</taxon>
        <taxon>Acetobacterales</taxon>
        <taxon>Roseomonadaceae</taxon>
        <taxon>Roseomonas</taxon>
    </lineage>
</organism>
<keyword evidence="10" id="KW-1185">Reference proteome</keyword>
<evidence type="ECO:0000313" key="9">
    <source>
        <dbReference type="EMBL" id="MCI0752391.1"/>
    </source>
</evidence>
<evidence type="ECO:0000256" key="2">
    <source>
        <dbReference type="ARBA" id="ARBA00005752"/>
    </source>
</evidence>
<dbReference type="InterPro" id="IPR017932">
    <property type="entry name" value="GATase_2_dom"/>
</dbReference>
<dbReference type="PROSITE" id="PS51278">
    <property type="entry name" value="GATASE_TYPE_2"/>
    <property type="match status" value="1"/>
</dbReference>
<dbReference type="Pfam" id="PF00733">
    <property type="entry name" value="Asn_synthase"/>
    <property type="match status" value="1"/>
</dbReference>
<dbReference type="PANTHER" id="PTHR43284">
    <property type="entry name" value="ASPARAGINE SYNTHETASE (GLUTAMINE-HYDROLYZING)"/>
    <property type="match status" value="1"/>
</dbReference>
<comment type="pathway">
    <text evidence="1">Amino-acid biosynthesis; L-asparagine biosynthesis; L-asparagine from L-aspartate (L-Gln route): step 1/1.</text>
</comment>
<evidence type="ECO:0000256" key="6">
    <source>
        <dbReference type="ARBA" id="ARBA00022962"/>
    </source>
</evidence>
<keyword evidence="6" id="KW-0315">Glutamine amidotransferase</keyword>
<proteinExistence type="inferred from homology"/>
<dbReference type="InterPro" id="IPR051786">
    <property type="entry name" value="ASN_synthetase/amidase"/>
</dbReference>
<dbReference type="SUPFAM" id="SSF56235">
    <property type="entry name" value="N-terminal nucleophile aminohydrolases (Ntn hydrolases)"/>
    <property type="match status" value="1"/>
</dbReference>
<evidence type="ECO:0000313" key="10">
    <source>
        <dbReference type="Proteomes" id="UP001201985"/>
    </source>
</evidence>
<dbReference type="InterPro" id="IPR029055">
    <property type="entry name" value="Ntn_hydrolases_N"/>
</dbReference>
<keyword evidence="4" id="KW-0547">Nucleotide-binding</keyword>
<dbReference type="InterPro" id="IPR006426">
    <property type="entry name" value="Asn_synth_AEB"/>
</dbReference>
<evidence type="ECO:0000259" key="8">
    <source>
        <dbReference type="PROSITE" id="PS51278"/>
    </source>
</evidence>
<gene>
    <name evidence="9" type="primary">asnB</name>
    <name evidence="9" type="ORF">MON41_01270</name>
</gene>
<evidence type="ECO:0000256" key="1">
    <source>
        <dbReference type="ARBA" id="ARBA00005187"/>
    </source>
</evidence>
<dbReference type="CDD" id="cd00712">
    <property type="entry name" value="AsnB"/>
    <property type="match status" value="1"/>
</dbReference>
<dbReference type="EC" id="6.3.5.4" evidence="3"/>
<keyword evidence="5" id="KW-0067">ATP-binding</keyword>
<dbReference type="Gene3D" id="3.40.50.620">
    <property type="entry name" value="HUPs"/>
    <property type="match status" value="1"/>
</dbReference>
<dbReference type="RefSeq" id="WP_120009043.1">
    <property type="nucleotide sequence ID" value="NZ_JALBUU010000004.1"/>
</dbReference>
<evidence type="ECO:0000256" key="5">
    <source>
        <dbReference type="ARBA" id="ARBA00022840"/>
    </source>
</evidence>
<dbReference type="EMBL" id="JALBUU010000004">
    <property type="protein sequence ID" value="MCI0752391.1"/>
    <property type="molecule type" value="Genomic_DNA"/>
</dbReference>
<comment type="catalytic activity">
    <reaction evidence="7">
        <text>L-aspartate + L-glutamine + ATP + H2O = L-asparagine + L-glutamate + AMP + diphosphate + H(+)</text>
        <dbReference type="Rhea" id="RHEA:12228"/>
        <dbReference type="ChEBI" id="CHEBI:15377"/>
        <dbReference type="ChEBI" id="CHEBI:15378"/>
        <dbReference type="ChEBI" id="CHEBI:29985"/>
        <dbReference type="ChEBI" id="CHEBI:29991"/>
        <dbReference type="ChEBI" id="CHEBI:30616"/>
        <dbReference type="ChEBI" id="CHEBI:33019"/>
        <dbReference type="ChEBI" id="CHEBI:58048"/>
        <dbReference type="ChEBI" id="CHEBI:58359"/>
        <dbReference type="ChEBI" id="CHEBI:456215"/>
        <dbReference type="EC" id="6.3.5.4"/>
    </reaction>
</comment>
<dbReference type="NCBIfam" id="TIGR01536">
    <property type="entry name" value="asn_synth_AEB"/>
    <property type="match status" value="1"/>
</dbReference>
<dbReference type="InterPro" id="IPR001962">
    <property type="entry name" value="Asn_synthase"/>
</dbReference>
<evidence type="ECO:0000256" key="7">
    <source>
        <dbReference type="ARBA" id="ARBA00048741"/>
    </source>
</evidence>
<dbReference type="SUPFAM" id="SSF52402">
    <property type="entry name" value="Adenine nucleotide alpha hydrolases-like"/>
    <property type="match status" value="1"/>
</dbReference>
<comment type="similarity">
    <text evidence="2">Belongs to the asparagine synthetase family.</text>
</comment>
<evidence type="ECO:0000256" key="3">
    <source>
        <dbReference type="ARBA" id="ARBA00012737"/>
    </source>
</evidence>
<evidence type="ECO:0000256" key="4">
    <source>
        <dbReference type="ARBA" id="ARBA00022741"/>
    </source>
</evidence>
<dbReference type="Gene3D" id="3.60.20.10">
    <property type="entry name" value="Glutamine Phosphoribosylpyrophosphate, subunit 1, domain 1"/>
    <property type="match status" value="1"/>
</dbReference>
<comment type="caution">
    <text evidence="9">The sequence shown here is derived from an EMBL/GenBank/DDBJ whole genome shotgun (WGS) entry which is preliminary data.</text>
</comment>
<dbReference type="GO" id="GO:0004066">
    <property type="term" value="F:asparagine synthase (glutamine-hydrolyzing) activity"/>
    <property type="evidence" value="ECO:0007669"/>
    <property type="project" value="UniProtKB-EC"/>
</dbReference>